<reference evidence="3 4" key="1">
    <citation type="submission" date="2018-08" db="EMBL/GenBank/DDBJ databases">
        <title>Freshwater and sediment microbial communities from various areas in North America, analyzing microbe dynamics in response to fracking.</title>
        <authorList>
            <person name="Lamendella R."/>
        </authorList>
    </citation>
    <scope>NUCLEOTIDE SEQUENCE [LARGE SCALE GENOMIC DNA]</scope>
    <source>
        <strain evidence="3 4">DB-1</strain>
    </source>
</reference>
<gene>
    <name evidence="3" type="ORF">DET55_14329</name>
</gene>
<protein>
    <submittedName>
        <fullName evidence="3">Uncharacterized protein</fullName>
    </submittedName>
</protein>
<keyword evidence="2" id="KW-0472">Membrane</keyword>
<name>A0A3D9TML0_BACMY</name>
<evidence type="ECO:0000313" key="4">
    <source>
        <dbReference type="Proteomes" id="UP000256530"/>
    </source>
</evidence>
<dbReference type="AlphaFoldDB" id="A0A3D9TML0"/>
<feature type="transmembrane region" description="Helical" evidence="2">
    <location>
        <begin position="6"/>
        <end position="26"/>
    </location>
</feature>
<evidence type="ECO:0000313" key="3">
    <source>
        <dbReference type="EMBL" id="REF18326.1"/>
    </source>
</evidence>
<accession>A0A3D9TML0</accession>
<dbReference type="Proteomes" id="UP000256530">
    <property type="component" value="Unassembled WGS sequence"/>
</dbReference>
<sequence length="74" mass="8013">METLDLVLKIIVSILAIYSSISSLILKKKVVELEKTIVTIKSEKVQGKKNKTIKSGNNSQNIIGNDNSIGKGGK</sequence>
<dbReference type="EMBL" id="QTTY01000043">
    <property type="protein sequence ID" value="REF18326.1"/>
    <property type="molecule type" value="Genomic_DNA"/>
</dbReference>
<comment type="caution">
    <text evidence="3">The sequence shown here is derived from an EMBL/GenBank/DDBJ whole genome shotgun (WGS) entry which is preliminary data.</text>
</comment>
<dbReference type="RefSeq" id="WP_098909991.1">
    <property type="nucleotide sequence ID" value="NZ_QTTY01000043.1"/>
</dbReference>
<keyword evidence="2" id="KW-0812">Transmembrane</keyword>
<feature type="region of interest" description="Disordered" evidence="1">
    <location>
        <begin position="49"/>
        <end position="74"/>
    </location>
</feature>
<proteinExistence type="predicted"/>
<feature type="compositionally biased region" description="Polar residues" evidence="1">
    <location>
        <begin position="53"/>
        <end position="68"/>
    </location>
</feature>
<keyword evidence="2" id="KW-1133">Transmembrane helix</keyword>
<evidence type="ECO:0000256" key="2">
    <source>
        <dbReference type="SAM" id="Phobius"/>
    </source>
</evidence>
<evidence type="ECO:0000256" key="1">
    <source>
        <dbReference type="SAM" id="MobiDB-lite"/>
    </source>
</evidence>
<organism evidence="3 4">
    <name type="scientific">Bacillus mycoides</name>
    <dbReference type="NCBI Taxonomy" id="1405"/>
    <lineage>
        <taxon>Bacteria</taxon>
        <taxon>Bacillati</taxon>
        <taxon>Bacillota</taxon>
        <taxon>Bacilli</taxon>
        <taxon>Bacillales</taxon>
        <taxon>Bacillaceae</taxon>
        <taxon>Bacillus</taxon>
        <taxon>Bacillus cereus group</taxon>
    </lineage>
</organism>